<evidence type="ECO:0000256" key="1">
    <source>
        <dbReference type="ARBA" id="ARBA00004606"/>
    </source>
</evidence>
<comment type="subcellular location">
    <subcellularLocation>
        <location evidence="1">Membrane</location>
        <topology evidence="1">Single-pass type II membrane protein</topology>
    </subcellularLocation>
</comment>
<evidence type="ECO:0000256" key="2">
    <source>
        <dbReference type="ARBA" id="ARBA00006462"/>
    </source>
</evidence>
<name>A0A9P4QRF2_9PLEO</name>
<keyword evidence="4" id="KW-0735">Signal-anchor</keyword>
<dbReference type="GO" id="GO:0016020">
    <property type="term" value="C:membrane"/>
    <property type="evidence" value="ECO:0007669"/>
    <property type="project" value="UniProtKB-SubCell"/>
</dbReference>
<organism evidence="8 9">
    <name type="scientific">Polyplosphaeria fusca</name>
    <dbReference type="NCBI Taxonomy" id="682080"/>
    <lineage>
        <taxon>Eukaryota</taxon>
        <taxon>Fungi</taxon>
        <taxon>Dikarya</taxon>
        <taxon>Ascomycota</taxon>
        <taxon>Pezizomycotina</taxon>
        <taxon>Dothideomycetes</taxon>
        <taxon>Pleosporomycetidae</taxon>
        <taxon>Pleosporales</taxon>
        <taxon>Tetraplosphaeriaceae</taxon>
        <taxon>Polyplosphaeria</taxon>
    </lineage>
</organism>
<gene>
    <name evidence="8" type="ORF">EJ04DRAFT_400255</name>
</gene>
<dbReference type="AlphaFoldDB" id="A0A9P4QRF2"/>
<evidence type="ECO:0000256" key="5">
    <source>
        <dbReference type="ARBA" id="ARBA00022989"/>
    </source>
</evidence>
<evidence type="ECO:0000313" key="9">
    <source>
        <dbReference type="Proteomes" id="UP000799444"/>
    </source>
</evidence>
<protein>
    <recommendedName>
        <fullName evidence="10">Glycosyltransferase family 31 protein</fullName>
    </recommendedName>
</protein>
<keyword evidence="6" id="KW-0472">Membrane</keyword>
<feature type="non-terminal residue" evidence="8">
    <location>
        <position position="421"/>
    </location>
</feature>
<comment type="caution">
    <text evidence="8">The sequence shown here is derived from an EMBL/GenBank/DDBJ whole genome shotgun (WGS) entry which is preliminary data.</text>
</comment>
<feature type="region of interest" description="Disordered" evidence="7">
    <location>
        <begin position="292"/>
        <end position="332"/>
    </location>
</feature>
<evidence type="ECO:0000256" key="4">
    <source>
        <dbReference type="ARBA" id="ARBA00022968"/>
    </source>
</evidence>
<keyword evidence="3" id="KW-0812">Transmembrane</keyword>
<dbReference type="InterPro" id="IPR026050">
    <property type="entry name" value="C1GALT1/C1GALT1_chp1"/>
</dbReference>
<reference evidence="8" key="1">
    <citation type="journal article" date="2020" name="Stud. Mycol.">
        <title>101 Dothideomycetes genomes: a test case for predicting lifestyles and emergence of pathogens.</title>
        <authorList>
            <person name="Haridas S."/>
            <person name="Albert R."/>
            <person name="Binder M."/>
            <person name="Bloem J."/>
            <person name="Labutti K."/>
            <person name="Salamov A."/>
            <person name="Andreopoulos B."/>
            <person name="Baker S."/>
            <person name="Barry K."/>
            <person name="Bills G."/>
            <person name="Bluhm B."/>
            <person name="Cannon C."/>
            <person name="Castanera R."/>
            <person name="Culley D."/>
            <person name="Daum C."/>
            <person name="Ezra D."/>
            <person name="Gonzalez J."/>
            <person name="Henrissat B."/>
            <person name="Kuo A."/>
            <person name="Liang C."/>
            <person name="Lipzen A."/>
            <person name="Lutzoni F."/>
            <person name="Magnuson J."/>
            <person name="Mondo S."/>
            <person name="Nolan M."/>
            <person name="Ohm R."/>
            <person name="Pangilinan J."/>
            <person name="Park H.-J."/>
            <person name="Ramirez L."/>
            <person name="Alfaro M."/>
            <person name="Sun H."/>
            <person name="Tritt A."/>
            <person name="Yoshinaga Y."/>
            <person name="Zwiers L.-H."/>
            <person name="Turgeon B."/>
            <person name="Goodwin S."/>
            <person name="Spatafora J."/>
            <person name="Crous P."/>
            <person name="Grigoriev I."/>
        </authorList>
    </citation>
    <scope>NUCLEOTIDE SEQUENCE</scope>
    <source>
        <strain evidence="8">CBS 125425</strain>
    </source>
</reference>
<dbReference type="OrthoDB" id="414175at2759"/>
<dbReference type="Gene3D" id="3.50.4.10">
    <property type="entry name" value="Hepatocyte Growth Factor"/>
    <property type="match status" value="1"/>
</dbReference>
<accession>A0A9P4QRF2</accession>
<proteinExistence type="inferred from homology"/>
<evidence type="ECO:0000256" key="6">
    <source>
        <dbReference type="ARBA" id="ARBA00023136"/>
    </source>
</evidence>
<evidence type="ECO:0000313" key="8">
    <source>
        <dbReference type="EMBL" id="KAF2729551.1"/>
    </source>
</evidence>
<dbReference type="EMBL" id="ML996242">
    <property type="protein sequence ID" value="KAF2729551.1"/>
    <property type="molecule type" value="Genomic_DNA"/>
</dbReference>
<feature type="compositionally biased region" description="Basic and acidic residues" evidence="7">
    <location>
        <begin position="295"/>
        <end position="332"/>
    </location>
</feature>
<keyword evidence="9" id="KW-1185">Reference proteome</keyword>
<dbReference type="Gene3D" id="3.90.550.50">
    <property type="match status" value="1"/>
</dbReference>
<dbReference type="PANTHER" id="PTHR23033:SF47">
    <property type="entry name" value="APPLE DOMAIN-CONTAINING PROTEIN-RELATED"/>
    <property type="match status" value="1"/>
</dbReference>
<comment type="similarity">
    <text evidence="2">Belongs to the glycosyltransferase 31 family. Beta3-Gal-T subfamily.</text>
</comment>
<evidence type="ECO:0000256" key="7">
    <source>
        <dbReference type="SAM" id="MobiDB-lite"/>
    </source>
</evidence>
<dbReference type="PANTHER" id="PTHR23033">
    <property type="entry name" value="BETA1,3-GALACTOSYLTRANSFERASE"/>
    <property type="match status" value="1"/>
</dbReference>
<keyword evidence="5" id="KW-1133">Transmembrane helix</keyword>
<evidence type="ECO:0000256" key="3">
    <source>
        <dbReference type="ARBA" id="ARBA00022692"/>
    </source>
</evidence>
<sequence length="421" mass="48801">FCHDVPGAADVMVIVKTSKAEIEKKLPAHLKTLLACVPNFAIFSDHAGEIEGFTVHNALQDIQNSTRNGRKEFDTYEKMLHDPSLKPDSIDKDLDKWKILPMVYKSYKLRPYARFYFFIEADTSMSWTNTLQWVDRLDYRIPYYAGAPITLGSVKFAQRGPGIMLSYGAMKQFAIAYDERYQSEWEPRVGRECCGDMVLATTLTESHVEFYSAFPLLQGETPSSLDWTDRHWCAPMVSWHHMSSDDITSVWQHQTNWTSRNGWEKPYLFRDGFKDLILSNLAEKKDEWDNISSDAKLEAPPKQEAERESHGQDAPRQEDEEKPVDKRDDPDLEKIGEQVKNAADSATSCKDTCKKTKDCLQWKYTTKNRGECHLGKILRFGSKAPKKDDEMWTSGWMMDRINTKIEEWDKDCKEPKWKFNQ</sequence>
<feature type="non-terminal residue" evidence="8">
    <location>
        <position position="1"/>
    </location>
</feature>
<dbReference type="Proteomes" id="UP000799444">
    <property type="component" value="Unassembled WGS sequence"/>
</dbReference>
<evidence type="ECO:0008006" key="10">
    <source>
        <dbReference type="Google" id="ProtNLM"/>
    </source>
</evidence>